<sequence>MFLKNVIFLMKRNYQPSKKRRKKIIGFFCRKKRKFKK</sequence>
<protein>
    <submittedName>
        <fullName evidence="1">50S ribosomal subunit protein L34</fullName>
    </submittedName>
</protein>
<evidence type="ECO:0000313" key="1">
    <source>
        <dbReference type="EMBL" id="AXN02517.1"/>
    </source>
</evidence>
<name>A0A346E0L2_9PROT</name>
<dbReference type="GO" id="GO:0006412">
    <property type="term" value="P:translation"/>
    <property type="evidence" value="ECO:0007669"/>
    <property type="project" value="InterPro"/>
</dbReference>
<dbReference type="PROSITE" id="PS00784">
    <property type="entry name" value="RIBOSOMAL_L34"/>
    <property type="match status" value="1"/>
</dbReference>
<gene>
    <name evidence="1" type="ORF">C9I84_130</name>
</gene>
<organism evidence="1 2">
    <name type="scientific">Candidatus Vidania fulgoroideorum</name>
    <dbReference type="NCBI Taxonomy" id="881286"/>
    <lineage>
        <taxon>Bacteria</taxon>
        <taxon>Pseudomonadati</taxon>
        <taxon>Pseudomonadota</taxon>
        <taxon>Betaproteobacteria</taxon>
        <taxon>Candidatus Vidania</taxon>
    </lineage>
</organism>
<dbReference type="InterPro" id="IPR020939">
    <property type="entry name" value="Ribosomal_bL34_CS"/>
</dbReference>
<proteinExistence type="predicted"/>
<dbReference type="GO" id="GO:0005840">
    <property type="term" value="C:ribosome"/>
    <property type="evidence" value="ECO:0007669"/>
    <property type="project" value="InterPro"/>
</dbReference>
<accession>A0A346E0L2</accession>
<keyword evidence="2" id="KW-1185">Reference proteome</keyword>
<dbReference type="AlphaFoldDB" id="A0A346E0L2"/>
<dbReference type="KEGG" id="vfg:C9I84_130"/>
<reference evidence="1 2" key="1">
    <citation type="submission" date="2018-03" db="EMBL/GenBank/DDBJ databases">
        <title>A parallel universe: an anciently diverged bacterial symbiosis in a Hawaiian planthopper (Hemiptera: Cixiidae) reveals rearranged nutritional responsibilities.</title>
        <authorList>
            <person name="Bennett G."/>
            <person name="Mao M."/>
        </authorList>
    </citation>
    <scope>NUCLEOTIDE SEQUENCE [LARGE SCALE GENOMIC DNA]</scope>
    <source>
        <strain evidence="1 2">OLIH</strain>
    </source>
</reference>
<evidence type="ECO:0000313" key="2">
    <source>
        <dbReference type="Proteomes" id="UP000257084"/>
    </source>
</evidence>
<dbReference type="EMBL" id="CP028360">
    <property type="protein sequence ID" value="AXN02517.1"/>
    <property type="molecule type" value="Genomic_DNA"/>
</dbReference>
<dbReference type="Proteomes" id="UP000257084">
    <property type="component" value="Chromosome"/>
</dbReference>
<dbReference type="GO" id="GO:0003735">
    <property type="term" value="F:structural constituent of ribosome"/>
    <property type="evidence" value="ECO:0007669"/>
    <property type="project" value="InterPro"/>
</dbReference>